<dbReference type="PROSITE" id="PS51257">
    <property type="entry name" value="PROKAR_LIPOPROTEIN"/>
    <property type="match status" value="1"/>
</dbReference>
<gene>
    <name evidence="3" type="ORF">ATL39_3321</name>
</gene>
<name>A0A419UWB7_9BACL</name>
<comment type="caution">
    <text evidence="3">The sequence shown here is derived from an EMBL/GenBank/DDBJ whole genome shotgun (WGS) entry which is preliminary data.</text>
</comment>
<reference evidence="3 4" key="1">
    <citation type="submission" date="2018-09" db="EMBL/GenBank/DDBJ databases">
        <title>Genomic Encyclopedia of Archaeal and Bacterial Type Strains, Phase II (KMG-II): from individual species to whole genera.</title>
        <authorList>
            <person name="Goeker M."/>
        </authorList>
    </citation>
    <scope>NUCLEOTIDE SEQUENCE [LARGE SCALE GENOMIC DNA]</scope>
    <source>
        <strain evidence="3 4">DSM 17008</strain>
    </source>
</reference>
<proteinExistence type="predicted"/>
<accession>A0A419UWB7</accession>
<sequence length="335" mass="36737">MKRGMKQKAVMAAGLFLILAAGCSQEEAGPAVEEAESAEVSEAKEEAGPETEGAAEEPAVEEQEADSEKEKTEEAASESEEQQETSTEETVEEEKDTKEDTQQGELAGFARDWLILDDETGNFISFRVKLADNNTLQATYDGFQSGEVEVNYEIISVENGVVNIKGDIEHMGGSKITLKLLDDDKLLWKHSTKELTFDTEEDAIAKDIERNENQSNIGSNETNSSSESAADSTSETAAESETAFEPDTESMSLEEQLVEELIQYGIGNGGTRDSFTFYDQAWETGADGNQYYVMTVGDGSKVATFHGGEDGHLYFLNLDTFPNEETAEYTRVDSY</sequence>
<feature type="region of interest" description="Disordered" evidence="1">
    <location>
        <begin position="25"/>
        <end position="104"/>
    </location>
</feature>
<organism evidence="3 4">
    <name type="scientific">Sinobaca qinghaiensis</name>
    <dbReference type="NCBI Taxonomy" id="342944"/>
    <lineage>
        <taxon>Bacteria</taxon>
        <taxon>Bacillati</taxon>
        <taxon>Bacillota</taxon>
        <taxon>Bacilli</taxon>
        <taxon>Bacillales</taxon>
        <taxon>Sporolactobacillaceae</taxon>
        <taxon>Sinobaca</taxon>
    </lineage>
</organism>
<evidence type="ECO:0000313" key="3">
    <source>
        <dbReference type="EMBL" id="RKD68858.1"/>
    </source>
</evidence>
<dbReference type="Proteomes" id="UP000285120">
    <property type="component" value="Unassembled WGS sequence"/>
</dbReference>
<feature type="region of interest" description="Disordered" evidence="1">
    <location>
        <begin position="208"/>
        <end position="251"/>
    </location>
</feature>
<feature type="compositionally biased region" description="Acidic residues" evidence="1">
    <location>
        <begin position="75"/>
        <end position="94"/>
    </location>
</feature>
<feature type="signal peptide" evidence="2">
    <location>
        <begin position="1"/>
        <end position="26"/>
    </location>
</feature>
<keyword evidence="4" id="KW-1185">Reference proteome</keyword>
<evidence type="ECO:0000256" key="1">
    <source>
        <dbReference type="SAM" id="MobiDB-lite"/>
    </source>
</evidence>
<feature type="chain" id="PRO_5038582198" description="DUF4340 domain-containing protein" evidence="2">
    <location>
        <begin position="27"/>
        <end position="335"/>
    </location>
</feature>
<feature type="compositionally biased region" description="Acidic residues" evidence="1">
    <location>
        <begin position="53"/>
        <end position="65"/>
    </location>
</feature>
<feature type="compositionally biased region" description="Low complexity" evidence="1">
    <location>
        <begin position="219"/>
        <end position="241"/>
    </location>
</feature>
<evidence type="ECO:0000256" key="2">
    <source>
        <dbReference type="SAM" id="SignalP"/>
    </source>
</evidence>
<protein>
    <recommendedName>
        <fullName evidence="5">DUF4340 domain-containing protein</fullName>
    </recommendedName>
</protein>
<evidence type="ECO:0008006" key="5">
    <source>
        <dbReference type="Google" id="ProtNLM"/>
    </source>
</evidence>
<dbReference type="EMBL" id="RAPK01000012">
    <property type="protein sequence ID" value="RKD68858.1"/>
    <property type="molecule type" value="Genomic_DNA"/>
</dbReference>
<evidence type="ECO:0000313" key="4">
    <source>
        <dbReference type="Proteomes" id="UP000285120"/>
    </source>
</evidence>
<keyword evidence="2" id="KW-0732">Signal</keyword>
<dbReference type="AlphaFoldDB" id="A0A419UWB7"/>